<comment type="pathway">
    <text evidence="3">tRNA modification; 5-methoxycarbonylmethyl-2-thiouridine-tRNA biosynthesis.</text>
</comment>
<dbReference type="GO" id="GO:0000049">
    <property type="term" value="F:tRNA binding"/>
    <property type="evidence" value="ECO:0007669"/>
    <property type="project" value="InterPro"/>
</dbReference>
<protein>
    <recommendedName>
        <fullName evidence="3">Cytoplasmic tRNA 2-thiolation protein 2</fullName>
    </recommendedName>
</protein>
<dbReference type="GO" id="GO:0032447">
    <property type="term" value="P:protein urmylation"/>
    <property type="evidence" value="ECO:0007669"/>
    <property type="project" value="UniProtKB-UniRule"/>
</dbReference>
<dbReference type="GO" id="GO:0016779">
    <property type="term" value="F:nucleotidyltransferase activity"/>
    <property type="evidence" value="ECO:0007669"/>
    <property type="project" value="UniProtKB-UniRule"/>
</dbReference>
<dbReference type="PANTHER" id="PTHR20882:SF14">
    <property type="entry name" value="CYTOPLASMIC TRNA 2-THIOLATION PROTEIN 2"/>
    <property type="match status" value="1"/>
</dbReference>
<dbReference type="GO" id="GO:0005829">
    <property type="term" value="C:cytosol"/>
    <property type="evidence" value="ECO:0007669"/>
    <property type="project" value="TreeGrafter"/>
</dbReference>
<dbReference type="Pfam" id="PF10288">
    <property type="entry name" value="CTU2"/>
    <property type="match status" value="1"/>
</dbReference>
<dbReference type="HOGENOM" id="CLU_024534_4_0_1"/>
<dbReference type="SUPFAM" id="SSF52402">
    <property type="entry name" value="Adenine nucleotide alpha hydrolases-like"/>
    <property type="match status" value="1"/>
</dbReference>
<organism evidence="5 6">
    <name type="scientific">Botryobasidium botryosum (strain FD-172 SS1)</name>
    <dbReference type="NCBI Taxonomy" id="930990"/>
    <lineage>
        <taxon>Eukaryota</taxon>
        <taxon>Fungi</taxon>
        <taxon>Dikarya</taxon>
        <taxon>Basidiomycota</taxon>
        <taxon>Agaricomycotina</taxon>
        <taxon>Agaricomycetes</taxon>
        <taxon>Cantharellales</taxon>
        <taxon>Botryobasidiaceae</taxon>
        <taxon>Botryobasidium</taxon>
    </lineage>
</organism>
<dbReference type="HAMAP" id="MF_03054">
    <property type="entry name" value="CTU2"/>
    <property type="match status" value="1"/>
</dbReference>
<gene>
    <name evidence="3" type="primary">NCS2</name>
    <name evidence="3" type="synonym">CTU2</name>
    <name evidence="5" type="ORF">BOTBODRAFT_31411</name>
</gene>
<keyword evidence="6" id="KW-1185">Reference proteome</keyword>
<keyword evidence="2 3" id="KW-0819">tRNA processing</keyword>
<comment type="function">
    <text evidence="3">Plays a central role in 2-thiolation of mcm(5)S(2)U at tRNA wobble positions of tRNA(Lys), tRNA(Glu) and tRNA(Gln). May act by forming a heterodimer with NCS6 that ligates sulfur from thiocarboxylated URM1 onto the uridine of tRNAs at wobble position. Prior mcm(5) tRNA modification by the elongator complex is required for 2-thiolation. May also be involved in protein urmylation.</text>
</comment>
<evidence type="ECO:0000256" key="4">
    <source>
        <dbReference type="SAM" id="MobiDB-lite"/>
    </source>
</evidence>
<dbReference type="STRING" id="930990.A0A067MVQ9"/>
<evidence type="ECO:0000256" key="1">
    <source>
        <dbReference type="ARBA" id="ARBA00022490"/>
    </source>
</evidence>
<dbReference type="EMBL" id="KL198030">
    <property type="protein sequence ID" value="KDQ15957.1"/>
    <property type="molecule type" value="Genomic_DNA"/>
</dbReference>
<dbReference type="GO" id="GO:0002143">
    <property type="term" value="P:tRNA wobble position uridine thiolation"/>
    <property type="evidence" value="ECO:0007669"/>
    <property type="project" value="TreeGrafter"/>
</dbReference>
<dbReference type="UniPathway" id="UPA00988"/>
<keyword evidence="1 3" id="KW-0963">Cytoplasm</keyword>
<dbReference type="Proteomes" id="UP000027195">
    <property type="component" value="Unassembled WGS sequence"/>
</dbReference>
<dbReference type="GO" id="GO:0016783">
    <property type="term" value="F:sulfurtransferase activity"/>
    <property type="evidence" value="ECO:0007669"/>
    <property type="project" value="TreeGrafter"/>
</dbReference>
<dbReference type="InParanoid" id="A0A067MVQ9"/>
<evidence type="ECO:0000256" key="2">
    <source>
        <dbReference type="ARBA" id="ARBA00022694"/>
    </source>
</evidence>
<evidence type="ECO:0000313" key="5">
    <source>
        <dbReference type="EMBL" id="KDQ15957.1"/>
    </source>
</evidence>
<feature type="region of interest" description="Disordered" evidence="4">
    <location>
        <begin position="107"/>
        <end position="128"/>
    </location>
</feature>
<dbReference type="InterPro" id="IPR014729">
    <property type="entry name" value="Rossmann-like_a/b/a_fold"/>
</dbReference>
<sequence length="477" mass="52402">MCDNPSADGAETLMPRRLKFDRSKICTKCKELPGNVVIRHAVYCKKCFLQLVTIKFRRGLESTLLPDPSSDPSLRNVLKASGNLLIGLSGGLGSTVLLDLVHRSYNSTSSSSGQDGKPRNRGKQAPQRRKDVWNKVMVGYVEMCAAYPGTKDRTDEARGMVEKCAEIEFVPLRIENVFDGEWWKRMGGKGLQQLSVDLNVDGLKVKIPAETCGTPRDALQSFIASLPTPTAVASLLRTLTRLLLLYAARSTGSSHLLLGTSLTSFSVSLISSIAQGGGFNVREEQEETWKDVRLIRPLRELGGKECATYMWWNELSVLPGGITTTKEQGIGKLTRDFIVGLEKNFPSTVSTVARTCGKLVPKGDTDMACVVCERPAQAGVQEWKTRISIWSRTALAPDEPVKGAKSLAPYLCYGCHTSLTSRSSRGGSGLVPSMALPRWTGENLTQLGRAKDEVREGNRLAMKREIEEFLIDDTEEK</sequence>
<dbReference type="PANTHER" id="PTHR20882">
    <property type="entry name" value="CYTOPLASMIC TRNA 2-THIOLATION PROTEIN 2"/>
    <property type="match status" value="1"/>
</dbReference>
<comment type="subcellular location">
    <subcellularLocation>
        <location evidence="3">Cytoplasm</location>
    </subcellularLocation>
</comment>
<dbReference type="Gene3D" id="3.40.50.620">
    <property type="entry name" value="HUPs"/>
    <property type="match status" value="1"/>
</dbReference>
<accession>A0A067MVQ9</accession>
<evidence type="ECO:0000256" key="3">
    <source>
        <dbReference type="HAMAP-Rule" id="MF_03054"/>
    </source>
</evidence>
<dbReference type="AlphaFoldDB" id="A0A067MVQ9"/>
<dbReference type="InterPro" id="IPR019407">
    <property type="entry name" value="CTU2"/>
</dbReference>
<proteinExistence type="inferred from homology"/>
<reference evidence="6" key="1">
    <citation type="journal article" date="2014" name="Proc. Natl. Acad. Sci. U.S.A.">
        <title>Extensive sampling of basidiomycete genomes demonstrates inadequacy of the white-rot/brown-rot paradigm for wood decay fungi.</title>
        <authorList>
            <person name="Riley R."/>
            <person name="Salamov A.A."/>
            <person name="Brown D.W."/>
            <person name="Nagy L.G."/>
            <person name="Floudas D."/>
            <person name="Held B.W."/>
            <person name="Levasseur A."/>
            <person name="Lombard V."/>
            <person name="Morin E."/>
            <person name="Otillar R."/>
            <person name="Lindquist E.A."/>
            <person name="Sun H."/>
            <person name="LaButti K.M."/>
            <person name="Schmutz J."/>
            <person name="Jabbour D."/>
            <person name="Luo H."/>
            <person name="Baker S.E."/>
            <person name="Pisabarro A.G."/>
            <person name="Walton J.D."/>
            <person name="Blanchette R.A."/>
            <person name="Henrissat B."/>
            <person name="Martin F."/>
            <person name="Cullen D."/>
            <person name="Hibbett D.S."/>
            <person name="Grigoriev I.V."/>
        </authorList>
    </citation>
    <scope>NUCLEOTIDE SEQUENCE [LARGE SCALE GENOMIC DNA]</scope>
    <source>
        <strain evidence="6">FD-172 SS1</strain>
    </source>
</reference>
<evidence type="ECO:0000313" key="6">
    <source>
        <dbReference type="Proteomes" id="UP000027195"/>
    </source>
</evidence>
<comment type="similarity">
    <text evidence="3">Belongs to the CTU2/NCS2 family.</text>
</comment>
<name>A0A067MVQ9_BOTB1</name>
<dbReference type="OrthoDB" id="25129at2759"/>